<organism evidence="1 2">
    <name type="scientific">Paramuricea clavata</name>
    <name type="common">Red gorgonian</name>
    <name type="synonym">Violescent sea-whip</name>
    <dbReference type="NCBI Taxonomy" id="317549"/>
    <lineage>
        <taxon>Eukaryota</taxon>
        <taxon>Metazoa</taxon>
        <taxon>Cnidaria</taxon>
        <taxon>Anthozoa</taxon>
        <taxon>Octocorallia</taxon>
        <taxon>Malacalcyonacea</taxon>
        <taxon>Plexauridae</taxon>
        <taxon>Paramuricea</taxon>
    </lineage>
</organism>
<dbReference type="EMBL" id="CACRXK020007668">
    <property type="protein sequence ID" value="CAB4012875.1"/>
    <property type="molecule type" value="Genomic_DNA"/>
</dbReference>
<evidence type="ECO:0000313" key="2">
    <source>
        <dbReference type="Proteomes" id="UP001152795"/>
    </source>
</evidence>
<dbReference type="AlphaFoldDB" id="A0A7D9IT40"/>
<evidence type="ECO:0000313" key="1">
    <source>
        <dbReference type="EMBL" id="CAB4012875.1"/>
    </source>
</evidence>
<feature type="non-terminal residue" evidence="1">
    <location>
        <position position="155"/>
    </location>
</feature>
<comment type="caution">
    <text evidence="1">The sequence shown here is derived from an EMBL/GenBank/DDBJ whole genome shotgun (WGS) entry which is preliminary data.</text>
</comment>
<reference evidence="1" key="1">
    <citation type="submission" date="2020-04" db="EMBL/GenBank/DDBJ databases">
        <authorList>
            <person name="Alioto T."/>
            <person name="Alioto T."/>
            <person name="Gomez Garrido J."/>
        </authorList>
    </citation>
    <scope>NUCLEOTIDE SEQUENCE</scope>
    <source>
        <strain evidence="1">A484AB</strain>
    </source>
</reference>
<proteinExistence type="predicted"/>
<name>A0A7D9IT40_PARCT</name>
<protein>
    <submittedName>
        <fullName evidence="1">Uncharacterized protein</fullName>
    </submittedName>
</protein>
<dbReference type="Proteomes" id="UP001152795">
    <property type="component" value="Unassembled WGS sequence"/>
</dbReference>
<sequence>MSASFKVLKSNHSDFFYLRSTVSPGLNISLNNNSSELSMSPNGSEFQRVFPDNIESLEVDTGFTQRSWAVTTRLFSLDGPDSEILFSSPPNDTNTVTNILPYTLNTSPNTSYRIQGYWRPYFNGWYNFSVNYNLQYELILEQDDRTVKSCNGAEI</sequence>
<accession>A0A7D9IT40</accession>
<gene>
    <name evidence="1" type="ORF">PACLA_8A023129</name>
</gene>
<keyword evidence="2" id="KW-1185">Reference proteome</keyword>